<dbReference type="Proteomes" id="UP000251800">
    <property type="component" value="Unassembled WGS sequence"/>
</dbReference>
<sequence>MKKALSAGLIALACSGCGSEPPASEGVDALADRLPPLYDPDSLSAQVIPNTDLPPPGTRSLFDQLVAQNGALPYPFESIVDWIASLDAQGARPTTVLIPHGRSLQKGRSSFADPRVVLSADIAPPEGAALTPPIKGRLFLGFVDAADEIEVLSYNEAAGRFEFQLVQDYCAGCTPRIVYAKRNVCLTCHQNASAIFPVRPWEETNATPDIAAQIRAAHPQARQLHGAPVQVRLAAPEAIDNATDVANMLPLAQRIWLDGCGAGEAGLDCRRLLLAQALRFALAPGSFDPASENAQQLMQRFRRQWPDRGFEIPDNDLQNRDPLEDDLYQGGWIAGLKRAIFGRDAGPAVGTEDGKLEEFDALPPLPAEFDPLTRRPPLRWSQPQDLDAVYALAQAFTAHDIRRLEAAGTLDEVLATVSDPALQPHLGAVPFRRSYIMLAVLGALDVDTLPVRWGLPVDELSPPISEGEPPLNIAADSELKPFETYCFACHRDNPSARLNFMAGPTEADVLARIRETDSIRDALDYNRYRGTRKAGQLMPPEGSWQREHLEQALAAGEDPLTPMREQVPSLFDF</sequence>
<protein>
    <recommendedName>
        <fullName evidence="3">Cytochrome c domain-containing protein</fullName>
    </recommendedName>
</protein>
<dbReference type="EMBL" id="QEQK01000007">
    <property type="protein sequence ID" value="PWN56001.1"/>
    <property type="molecule type" value="Genomic_DNA"/>
</dbReference>
<accession>A0A363UKQ5</accession>
<name>A0A363UKQ5_9GAMM</name>
<comment type="caution">
    <text evidence="1">The sequence shown here is derived from an EMBL/GenBank/DDBJ whole genome shotgun (WGS) entry which is preliminary data.</text>
</comment>
<gene>
    <name evidence="1" type="ORF">DEH80_09280</name>
</gene>
<reference evidence="1 2" key="1">
    <citation type="submission" date="2018-05" db="EMBL/GenBank/DDBJ databases">
        <title>Abyssibacter profundi OUC007T gen. nov., sp. nov, a marine bacterium isolated from seawater of the Mariana Trench.</title>
        <authorList>
            <person name="Zhou S."/>
        </authorList>
    </citation>
    <scope>NUCLEOTIDE SEQUENCE [LARGE SCALE GENOMIC DNA]</scope>
    <source>
        <strain evidence="1 2">OUC007</strain>
    </source>
</reference>
<proteinExistence type="predicted"/>
<evidence type="ECO:0000313" key="2">
    <source>
        <dbReference type="Proteomes" id="UP000251800"/>
    </source>
</evidence>
<evidence type="ECO:0008006" key="3">
    <source>
        <dbReference type="Google" id="ProtNLM"/>
    </source>
</evidence>
<organism evidence="1 2">
    <name type="scientific">Abyssibacter profundi</name>
    <dbReference type="NCBI Taxonomy" id="2182787"/>
    <lineage>
        <taxon>Bacteria</taxon>
        <taxon>Pseudomonadati</taxon>
        <taxon>Pseudomonadota</taxon>
        <taxon>Gammaproteobacteria</taxon>
        <taxon>Chromatiales</taxon>
        <taxon>Oceanococcaceae</taxon>
        <taxon>Abyssibacter</taxon>
    </lineage>
</organism>
<dbReference type="RefSeq" id="WP_109720216.1">
    <property type="nucleotide sequence ID" value="NZ_QEQK01000007.1"/>
</dbReference>
<dbReference type="AlphaFoldDB" id="A0A363UKQ5"/>
<keyword evidence="2" id="KW-1185">Reference proteome</keyword>
<dbReference type="OrthoDB" id="8522906at2"/>
<evidence type="ECO:0000313" key="1">
    <source>
        <dbReference type="EMBL" id="PWN56001.1"/>
    </source>
</evidence>